<keyword evidence="4" id="KW-0808">Transferase</keyword>
<keyword evidence="5" id="KW-1185">Reference proteome</keyword>
<dbReference type="Pfam" id="PF00156">
    <property type="entry name" value="Pribosyltran"/>
    <property type="match status" value="1"/>
</dbReference>
<gene>
    <name evidence="4" type="ORF">SAMN04489867_1876</name>
</gene>
<evidence type="ECO:0000256" key="2">
    <source>
        <dbReference type="SAM" id="MobiDB-lite"/>
    </source>
</evidence>
<dbReference type="PANTHER" id="PTHR47505">
    <property type="entry name" value="DNA UTILIZATION PROTEIN YHGH"/>
    <property type="match status" value="1"/>
</dbReference>
<proteinExistence type="inferred from homology"/>
<accession>A0A1H0R7Y8</accession>
<dbReference type="Gene3D" id="3.40.50.2020">
    <property type="match status" value="1"/>
</dbReference>
<feature type="region of interest" description="Disordered" evidence="2">
    <location>
        <begin position="191"/>
        <end position="229"/>
    </location>
</feature>
<feature type="domain" description="Phosphoribosyltransferase" evidence="3">
    <location>
        <begin position="132"/>
        <end position="195"/>
    </location>
</feature>
<sequence length="229" mass="23130">MRPRPCPPGLPTVHSAGRYAEALAAVVSAYKDDGRRQHAGVLGALLAESVDAAVGASPELLAVLAGANGPVLVVPVPSSAAARRRRGDAPLVAVARVAVGGYAAAELVVAEALAPRRRVADQAGLAARERAVNLEHSMTVTTRWEPVVRGAACVVVDDVLTTGATLVEAARALGAAGARVVVAATVCATQRRADAARHPRSGQPPPASGAVPAGRAARSGPAQQTRGKR</sequence>
<evidence type="ECO:0000256" key="1">
    <source>
        <dbReference type="ARBA" id="ARBA00008007"/>
    </source>
</evidence>
<reference evidence="5" key="1">
    <citation type="submission" date="2016-10" db="EMBL/GenBank/DDBJ databases">
        <authorList>
            <person name="Varghese N."/>
            <person name="Submissions S."/>
        </authorList>
    </citation>
    <scope>NUCLEOTIDE SEQUENCE [LARGE SCALE GENOMIC DNA]</scope>
    <source>
        <strain evidence="5">DSM 22329</strain>
    </source>
</reference>
<dbReference type="STRING" id="443156.SAMN04489867_1876"/>
<comment type="similarity">
    <text evidence="1">Belongs to the ComF/GntX family.</text>
</comment>
<dbReference type="PANTHER" id="PTHR47505:SF1">
    <property type="entry name" value="DNA UTILIZATION PROTEIN YHGH"/>
    <property type="match status" value="1"/>
</dbReference>
<organism evidence="4 5">
    <name type="scientific">Pedococcus dokdonensis</name>
    <dbReference type="NCBI Taxonomy" id="443156"/>
    <lineage>
        <taxon>Bacteria</taxon>
        <taxon>Bacillati</taxon>
        <taxon>Actinomycetota</taxon>
        <taxon>Actinomycetes</taxon>
        <taxon>Micrococcales</taxon>
        <taxon>Intrasporangiaceae</taxon>
        <taxon>Pedococcus</taxon>
    </lineage>
</organism>
<dbReference type="InterPro" id="IPR051910">
    <property type="entry name" value="ComF/GntX_DNA_util-trans"/>
</dbReference>
<evidence type="ECO:0000259" key="3">
    <source>
        <dbReference type="Pfam" id="PF00156"/>
    </source>
</evidence>
<dbReference type="InterPro" id="IPR000836">
    <property type="entry name" value="PRTase_dom"/>
</dbReference>
<dbReference type="EMBL" id="LT629711">
    <property type="protein sequence ID" value="SDP25662.1"/>
    <property type="molecule type" value="Genomic_DNA"/>
</dbReference>
<evidence type="ECO:0000313" key="4">
    <source>
        <dbReference type="EMBL" id="SDP25662.1"/>
    </source>
</evidence>
<dbReference type="GO" id="GO:0016757">
    <property type="term" value="F:glycosyltransferase activity"/>
    <property type="evidence" value="ECO:0007669"/>
    <property type="project" value="UniProtKB-KW"/>
</dbReference>
<dbReference type="Proteomes" id="UP000199077">
    <property type="component" value="Chromosome I"/>
</dbReference>
<protein>
    <submittedName>
        <fullName evidence="4">Predicted amidophosphoribosyltransferases</fullName>
    </submittedName>
</protein>
<keyword evidence="4" id="KW-0328">Glycosyltransferase</keyword>
<dbReference type="AlphaFoldDB" id="A0A1H0R7Y8"/>
<dbReference type="InterPro" id="IPR029057">
    <property type="entry name" value="PRTase-like"/>
</dbReference>
<dbReference type="SUPFAM" id="SSF53271">
    <property type="entry name" value="PRTase-like"/>
    <property type="match status" value="1"/>
</dbReference>
<evidence type="ECO:0000313" key="5">
    <source>
        <dbReference type="Proteomes" id="UP000199077"/>
    </source>
</evidence>
<name>A0A1H0R7Y8_9MICO</name>